<dbReference type="NCBIfam" id="NF040521">
    <property type="entry name" value="C45_proenzyme"/>
    <property type="match status" value="1"/>
</dbReference>
<dbReference type="Proteomes" id="UP000219993">
    <property type="component" value="Chromosome"/>
</dbReference>
<evidence type="ECO:0000313" key="2">
    <source>
        <dbReference type="EMBL" id="ATJ82068.1"/>
    </source>
</evidence>
<dbReference type="RefSeq" id="WP_097788551.1">
    <property type="nucleotide sequence ID" value="NZ_BAAADT010000009.1"/>
</dbReference>
<dbReference type="KEGG" id="hbe:BEI_1081"/>
<dbReference type="PANTHER" id="PTHR34180:SF1">
    <property type="entry name" value="BETA-ALANYL-DOPAMINE_CARCININE HYDROLASE"/>
    <property type="match status" value="1"/>
</dbReference>
<dbReference type="Gene3D" id="3.60.60.10">
    <property type="entry name" value="Penicillin V Acylase, Chain A"/>
    <property type="match status" value="1"/>
</dbReference>
<dbReference type="InterPro" id="IPR047794">
    <property type="entry name" value="C45_proenzyme-like"/>
</dbReference>
<dbReference type="OrthoDB" id="6793339at2"/>
<gene>
    <name evidence="2" type="ORF">BEI_1081</name>
</gene>
<accession>A0A291P5D1</accession>
<dbReference type="InterPro" id="IPR005079">
    <property type="entry name" value="Peptidase_C45_hydrolase"/>
</dbReference>
<dbReference type="AlphaFoldDB" id="A0A291P5D1"/>
<dbReference type="EMBL" id="CP021435">
    <property type="protein sequence ID" value="ATJ82068.1"/>
    <property type="molecule type" value="Genomic_DNA"/>
</dbReference>
<sequence>MHHLDIAGSPYAIGHAMGERGRTAFADRILPSADFRRLTPALANGWLTAVAARVRRHFPGVHEELRGLADGLAQPFEHVLLWNCRGDLSPTGPEGCSSVAVAQGDEAWLAHNEDGQPSLRDACFLLEARPDQGPAYLAFCYPGSLAGHTLGVNAAGLAYTVNNIRLTETREGIPRMVTARALLDCRDVGEALSLLRHTHRSGGFHFMMADTRHRTAWSVEAPWQGVSAPAVEDRAVHANHLVHPPFSSVAQRITDSSAARQRRLEAWRRTTSGAVSPEELLALLGDRSHPRLPLYRLAPDDPDDENTLATVLFRVTSRGVWVQLRPGPDRPPVLERWFG</sequence>
<keyword evidence="3" id="KW-1185">Reference proteome</keyword>
<dbReference type="InterPro" id="IPR047801">
    <property type="entry name" value="Peptidase_C45"/>
</dbReference>
<evidence type="ECO:0000313" key="3">
    <source>
        <dbReference type="Proteomes" id="UP000219993"/>
    </source>
</evidence>
<evidence type="ECO:0000259" key="1">
    <source>
        <dbReference type="Pfam" id="PF03417"/>
    </source>
</evidence>
<reference evidence="2 3" key="1">
    <citation type="journal article" date="2017" name="Sci. Rep.">
        <title>Revealing the Saline Adaptation Strategies of the Halophilic Bacterium Halomonas beimenensis through High-throughput Omics and Transposon Mutagenesis Approaches.</title>
        <authorList>
            <person name="Chen Y.H."/>
            <person name="Lin S.S."/>
            <person name="Shyu Y.T."/>
        </authorList>
    </citation>
    <scope>NUCLEOTIDE SEQUENCE [LARGE SCALE GENOMIC DNA]</scope>
    <source>
        <strain evidence="2 3">NTU-111</strain>
    </source>
</reference>
<name>A0A291P5D1_9GAMM</name>
<protein>
    <recommendedName>
        <fullName evidence="1">Peptidase C45 hydrolase domain-containing protein</fullName>
    </recommendedName>
</protein>
<proteinExistence type="predicted"/>
<feature type="domain" description="Peptidase C45 hydrolase" evidence="1">
    <location>
        <begin position="102"/>
        <end position="324"/>
    </location>
</feature>
<organism evidence="2 3">
    <name type="scientific">Halomonas beimenensis</name>
    <dbReference type="NCBI Taxonomy" id="475662"/>
    <lineage>
        <taxon>Bacteria</taxon>
        <taxon>Pseudomonadati</taxon>
        <taxon>Pseudomonadota</taxon>
        <taxon>Gammaproteobacteria</taxon>
        <taxon>Oceanospirillales</taxon>
        <taxon>Halomonadaceae</taxon>
        <taxon>Halomonas</taxon>
    </lineage>
</organism>
<dbReference type="Pfam" id="PF03417">
    <property type="entry name" value="AAT"/>
    <property type="match status" value="1"/>
</dbReference>
<dbReference type="PANTHER" id="PTHR34180">
    <property type="entry name" value="PEPTIDASE C45"/>
    <property type="match status" value="1"/>
</dbReference>